<dbReference type="AlphaFoldDB" id="A0A5N5HH13"/>
<evidence type="ECO:0000313" key="2">
    <source>
        <dbReference type="EMBL" id="KAB2627299.1"/>
    </source>
</evidence>
<sequence length="61" mass="6181">MGMTVYLISSISTVQCFGRSTDPGAAFPASSCILCSLTVSPPPPPSPPPSAASNFNTPPNL</sequence>
<name>A0A5N5HH13_9ROSA</name>
<reference evidence="2 3" key="1">
    <citation type="submission" date="2019-09" db="EMBL/GenBank/DDBJ databases">
        <authorList>
            <person name="Ou C."/>
        </authorList>
    </citation>
    <scope>NUCLEOTIDE SEQUENCE [LARGE SCALE GENOMIC DNA]</scope>
    <source>
        <strain evidence="2">S2</strain>
        <tissue evidence="2">Leaf</tissue>
    </source>
</reference>
<gene>
    <name evidence="2" type="ORF">D8674_020917</name>
</gene>
<evidence type="ECO:0000256" key="1">
    <source>
        <dbReference type="SAM" id="MobiDB-lite"/>
    </source>
</evidence>
<comment type="caution">
    <text evidence="2">The sequence shown here is derived from an EMBL/GenBank/DDBJ whole genome shotgun (WGS) entry which is preliminary data.</text>
</comment>
<protein>
    <submittedName>
        <fullName evidence="2">Uncharacterized protein</fullName>
    </submittedName>
</protein>
<dbReference type="Proteomes" id="UP000327157">
    <property type="component" value="Chromosome 2"/>
</dbReference>
<dbReference type="EMBL" id="SMOL01000157">
    <property type="protein sequence ID" value="KAB2627299.1"/>
    <property type="molecule type" value="Genomic_DNA"/>
</dbReference>
<organism evidence="2 3">
    <name type="scientific">Pyrus ussuriensis x Pyrus communis</name>
    <dbReference type="NCBI Taxonomy" id="2448454"/>
    <lineage>
        <taxon>Eukaryota</taxon>
        <taxon>Viridiplantae</taxon>
        <taxon>Streptophyta</taxon>
        <taxon>Embryophyta</taxon>
        <taxon>Tracheophyta</taxon>
        <taxon>Spermatophyta</taxon>
        <taxon>Magnoliopsida</taxon>
        <taxon>eudicotyledons</taxon>
        <taxon>Gunneridae</taxon>
        <taxon>Pentapetalae</taxon>
        <taxon>rosids</taxon>
        <taxon>fabids</taxon>
        <taxon>Rosales</taxon>
        <taxon>Rosaceae</taxon>
        <taxon>Amygdaloideae</taxon>
        <taxon>Maleae</taxon>
        <taxon>Pyrus</taxon>
    </lineage>
</organism>
<feature type="compositionally biased region" description="Pro residues" evidence="1">
    <location>
        <begin position="40"/>
        <end position="50"/>
    </location>
</feature>
<proteinExistence type="predicted"/>
<reference evidence="3" key="2">
    <citation type="submission" date="2019-10" db="EMBL/GenBank/DDBJ databases">
        <title>A de novo genome assembly of a pear dwarfing rootstock.</title>
        <authorList>
            <person name="Wang F."/>
            <person name="Wang J."/>
            <person name="Li S."/>
            <person name="Zhang Y."/>
            <person name="Fang M."/>
            <person name="Ma L."/>
            <person name="Zhao Y."/>
            <person name="Jiang S."/>
        </authorList>
    </citation>
    <scope>NUCLEOTIDE SEQUENCE [LARGE SCALE GENOMIC DNA]</scope>
</reference>
<reference evidence="2 3" key="3">
    <citation type="submission" date="2019-11" db="EMBL/GenBank/DDBJ databases">
        <title>A de novo genome assembly of a pear dwarfing rootstock.</title>
        <authorList>
            <person name="Wang F."/>
            <person name="Wang J."/>
            <person name="Li S."/>
            <person name="Zhang Y."/>
            <person name="Fang M."/>
            <person name="Ma L."/>
            <person name="Zhao Y."/>
            <person name="Jiang S."/>
        </authorList>
    </citation>
    <scope>NUCLEOTIDE SEQUENCE [LARGE SCALE GENOMIC DNA]</scope>
    <source>
        <strain evidence="2">S2</strain>
        <tissue evidence="2">Leaf</tissue>
    </source>
</reference>
<accession>A0A5N5HH13</accession>
<evidence type="ECO:0000313" key="3">
    <source>
        <dbReference type="Proteomes" id="UP000327157"/>
    </source>
</evidence>
<keyword evidence="3" id="KW-1185">Reference proteome</keyword>
<feature type="region of interest" description="Disordered" evidence="1">
    <location>
        <begin position="40"/>
        <end position="61"/>
    </location>
</feature>